<feature type="transmembrane region" description="Helical" evidence="2">
    <location>
        <begin position="458"/>
        <end position="480"/>
    </location>
</feature>
<feature type="transmembrane region" description="Helical" evidence="2">
    <location>
        <begin position="674"/>
        <end position="695"/>
    </location>
</feature>
<comment type="caution">
    <text evidence="4">The sequence shown here is derived from an EMBL/GenBank/DDBJ whole genome shotgun (WGS) entry which is preliminary data.</text>
</comment>
<dbReference type="EMBL" id="JAGGMS010000001">
    <property type="protein sequence ID" value="MBP2178701.1"/>
    <property type="molecule type" value="Genomic_DNA"/>
</dbReference>
<keyword evidence="2" id="KW-0472">Membrane</keyword>
<feature type="transmembrane region" description="Helical" evidence="2">
    <location>
        <begin position="778"/>
        <end position="801"/>
    </location>
</feature>
<name>A0ABS4PH30_9PSEU</name>
<feature type="region of interest" description="Disordered" evidence="1">
    <location>
        <begin position="422"/>
        <end position="443"/>
    </location>
</feature>
<dbReference type="Pfam" id="PF00535">
    <property type="entry name" value="Glycos_transf_2"/>
    <property type="match status" value="1"/>
</dbReference>
<feature type="transmembrane region" description="Helical" evidence="2">
    <location>
        <begin position="546"/>
        <end position="565"/>
    </location>
</feature>
<proteinExistence type="predicted"/>
<feature type="transmembrane region" description="Helical" evidence="2">
    <location>
        <begin position="750"/>
        <end position="766"/>
    </location>
</feature>
<feature type="transmembrane region" description="Helical" evidence="2">
    <location>
        <begin position="648"/>
        <end position="667"/>
    </location>
</feature>
<dbReference type="PANTHER" id="PTHR43685:SF3">
    <property type="entry name" value="SLR2126 PROTEIN"/>
    <property type="match status" value="1"/>
</dbReference>
<keyword evidence="2" id="KW-1133">Transmembrane helix</keyword>
<evidence type="ECO:0000259" key="3">
    <source>
        <dbReference type="Pfam" id="PF00535"/>
    </source>
</evidence>
<dbReference type="InterPro" id="IPR001173">
    <property type="entry name" value="Glyco_trans_2-like"/>
</dbReference>
<dbReference type="SUPFAM" id="SSF53448">
    <property type="entry name" value="Nucleotide-diphospho-sugar transferases"/>
    <property type="match status" value="1"/>
</dbReference>
<accession>A0ABS4PH30</accession>
<dbReference type="PANTHER" id="PTHR43685">
    <property type="entry name" value="GLYCOSYLTRANSFERASE"/>
    <property type="match status" value="1"/>
</dbReference>
<evidence type="ECO:0000256" key="1">
    <source>
        <dbReference type="SAM" id="MobiDB-lite"/>
    </source>
</evidence>
<sequence>MPSFATVPVLAVLVCHNGEAWLPLALSALRRTGPRPRHVIAVDTGSTDRTPSLLAEAADPDGAVGGAGPILDGVLTLTGETGFAEAVAAAVAHATDRWGDPGSWLWLLHDDCAPEPDCLDRLLRAAETSPSAGVLGPISVDWTDPRLITEAGLSTDASGHRQSVAGDLEHRPEQSTEVLAVPSAGVLVRRGLWTELGGFDTEIPLLREDIDFGWRANAAGSVVLSVPTARMRHVRALATGERTAHAVPGSLAAADRALGLRTFLVNCPAPSFWWGLPRLLLLCLLRGLGFALLRRGNRAAAEFRAIGYLTSGRARLRAARRARAGHRGSVRGLLIGRYVRLRNATRASVLSLIRRRVASEAALGRLPETTSAQTAWIPPEAMGGATGGRRPVGPDALPAGVRSSGRSLVSGLRRPAGVVAVELPEEPAADEPERPRPSPGPREAPRELVFVEVNRRRILAATVLSPPVVLFVVLTALALVMNAGRLGFDLAGGRLLPVGDLGQLWSEYLASWHAVGGGTAAAAPPSLAVLGVLGAVFQPVGGPATLVALVLMLEAPIAALLAYAVTRRLRVHRWVRAAAAAGYGLLPSATASVAQGRLDVVGAHLLLPVVAAGIVAVLTAERRKWLHTSVLCALGLAVFGAFSPLGHALALVGLVVAFVVLPAPGLLLRRAASVVIVVFLPLLLLLPWPVVLVRYPKFLLHGLGAPGGAQPGPGDLFGLAPGGPGAWPVGVVVLAAALMALILRPTPRAVPGLALAALGTAGVVLVRSVEVAATPGGVLVPGFAGVPLLVFGAGLLWAVLAACERTTTPAAAWLPKAAAIGGVVLLAVLATGAVVAGREGPLTAGGGLRLADPLTSELAQTQRSVFVLAGGGEPARQTAGRLPSYGDDDLVPTTGAPERLADWQVNLLSGVREPVQEALAGMAADGVLFVVLPPGVDGAPIQAIADEQVAAAPPASDGRQVLRLTTVGGPVVLISPELAHRAVNGRPPEIQSPDASVAGTAVVDAVPPEVRVRVSDGPSGRILVLAADEEPGWRATVNGEQAAIVRAWGHQVAVAVPTRQSEVVVEYSGGGRNILLLVQVAALLFAALTAVPSRRGHSPSMTSGSTPR</sequence>
<dbReference type="InterPro" id="IPR029044">
    <property type="entry name" value="Nucleotide-diphossugar_trans"/>
</dbReference>
<evidence type="ECO:0000256" key="2">
    <source>
        <dbReference type="SAM" id="Phobius"/>
    </source>
</evidence>
<reference evidence="4 5" key="1">
    <citation type="submission" date="2021-03" db="EMBL/GenBank/DDBJ databases">
        <title>Sequencing the genomes of 1000 actinobacteria strains.</title>
        <authorList>
            <person name="Klenk H.-P."/>
        </authorList>
    </citation>
    <scope>NUCLEOTIDE SEQUENCE [LARGE SCALE GENOMIC DNA]</scope>
    <source>
        <strain evidence="4 5">DSM 45510</strain>
    </source>
</reference>
<feature type="transmembrane region" description="Helical" evidence="2">
    <location>
        <begin position="600"/>
        <end position="618"/>
    </location>
</feature>
<feature type="domain" description="Glycosyltransferase 2-like" evidence="3">
    <location>
        <begin position="12"/>
        <end position="139"/>
    </location>
</feature>
<dbReference type="RefSeq" id="WP_308158618.1">
    <property type="nucleotide sequence ID" value="NZ_JAGGMS010000001.1"/>
</dbReference>
<organism evidence="4 5">
    <name type="scientific">Amycolatopsis magusensis</name>
    <dbReference type="NCBI Taxonomy" id="882444"/>
    <lineage>
        <taxon>Bacteria</taxon>
        <taxon>Bacillati</taxon>
        <taxon>Actinomycetota</taxon>
        <taxon>Actinomycetes</taxon>
        <taxon>Pseudonocardiales</taxon>
        <taxon>Pseudonocardiaceae</taxon>
        <taxon>Amycolatopsis</taxon>
    </lineage>
</organism>
<dbReference type="InterPro" id="IPR050834">
    <property type="entry name" value="Glycosyltransf_2"/>
</dbReference>
<keyword evidence="5" id="KW-1185">Reference proteome</keyword>
<feature type="transmembrane region" description="Helical" evidence="2">
    <location>
        <begin position="725"/>
        <end position="743"/>
    </location>
</feature>
<feature type="region of interest" description="Disordered" evidence="1">
    <location>
        <begin position="378"/>
        <end position="403"/>
    </location>
</feature>
<dbReference type="Proteomes" id="UP000741013">
    <property type="component" value="Unassembled WGS sequence"/>
</dbReference>
<evidence type="ECO:0000313" key="4">
    <source>
        <dbReference type="EMBL" id="MBP2178701.1"/>
    </source>
</evidence>
<gene>
    <name evidence="4" type="ORF">JOM49_000227</name>
</gene>
<dbReference type="Gene3D" id="3.90.550.10">
    <property type="entry name" value="Spore Coat Polysaccharide Biosynthesis Protein SpsA, Chain A"/>
    <property type="match status" value="1"/>
</dbReference>
<keyword evidence="2" id="KW-0812">Transmembrane</keyword>
<feature type="transmembrane region" description="Helical" evidence="2">
    <location>
        <begin position="625"/>
        <end position="642"/>
    </location>
</feature>
<protein>
    <submittedName>
        <fullName evidence="4">GT2 family glycosyltransferase</fullName>
    </submittedName>
</protein>
<feature type="transmembrane region" description="Helical" evidence="2">
    <location>
        <begin position="577"/>
        <end position="594"/>
    </location>
</feature>
<feature type="transmembrane region" description="Helical" evidence="2">
    <location>
        <begin position="813"/>
        <end position="835"/>
    </location>
</feature>
<evidence type="ECO:0000313" key="5">
    <source>
        <dbReference type="Proteomes" id="UP000741013"/>
    </source>
</evidence>